<evidence type="ECO:0000256" key="5">
    <source>
        <dbReference type="ARBA" id="ARBA00023242"/>
    </source>
</evidence>
<comment type="caution">
    <text evidence="9">The sequence shown here is derived from an EMBL/GenBank/DDBJ whole genome shotgun (WGS) entry which is preliminary data.</text>
</comment>
<dbReference type="Pfam" id="PF00628">
    <property type="entry name" value="PHD"/>
    <property type="match status" value="1"/>
</dbReference>
<evidence type="ECO:0000313" key="9">
    <source>
        <dbReference type="EMBL" id="OVF10823.1"/>
    </source>
</evidence>
<dbReference type="EMBL" id="LYUB02000001">
    <property type="protein sequence ID" value="OVF10823.1"/>
    <property type="molecule type" value="Genomic_DNA"/>
</dbReference>
<reference evidence="9 10" key="1">
    <citation type="submission" date="2017-04" db="EMBL/GenBank/DDBJ databases">
        <title>Draft genome of the yeast Clavispora lusitaniae type strain CBS 6936.</title>
        <authorList>
            <person name="Durrens P."/>
            <person name="Klopp C."/>
            <person name="Biteau N."/>
            <person name="Fitton-Ouhabi V."/>
            <person name="Dementhon K."/>
            <person name="Accoceberry I."/>
            <person name="Sherman D.J."/>
            <person name="Noel T."/>
        </authorList>
    </citation>
    <scope>NUCLEOTIDE SEQUENCE [LARGE SCALE GENOMIC DNA]</scope>
    <source>
        <strain evidence="9 10">CBS 6936</strain>
    </source>
</reference>
<dbReference type="InterPro" id="IPR019786">
    <property type="entry name" value="Zinc_finger_PHD-type_CS"/>
</dbReference>
<accession>A0AA91Q3Z3</accession>
<dbReference type="InterPro" id="IPR013083">
    <property type="entry name" value="Znf_RING/FYVE/PHD"/>
</dbReference>
<comment type="subcellular location">
    <subcellularLocation>
        <location evidence="1">Nucleus</location>
    </subcellularLocation>
</comment>
<evidence type="ECO:0000256" key="6">
    <source>
        <dbReference type="PROSITE-ProRule" id="PRU00146"/>
    </source>
</evidence>
<dbReference type="Gene3D" id="3.30.40.10">
    <property type="entry name" value="Zinc/RING finger domain, C3HC4 (zinc finger)"/>
    <property type="match status" value="1"/>
</dbReference>
<dbReference type="InterPro" id="IPR037869">
    <property type="entry name" value="Spp1/CFP1"/>
</dbReference>
<evidence type="ECO:0000256" key="2">
    <source>
        <dbReference type="ARBA" id="ARBA00022723"/>
    </source>
</evidence>
<keyword evidence="4" id="KW-0862">Zinc</keyword>
<dbReference type="InterPro" id="IPR011011">
    <property type="entry name" value="Znf_FYVE_PHD"/>
</dbReference>
<gene>
    <name evidence="9" type="ORF">A9F13_01g02475</name>
</gene>
<keyword evidence="3 6" id="KW-0863">Zinc-finger</keyword>
<feature type="region of interest" description="Disordered" evidence="7">
    <location>
        <begin position="1"/>
        <end position="44"/>
    </location>
</feature>
<proteinExistence type="predicted"/>
<evidence type="ECO:0000256" key="3">
    <source>
        <dbReference type="ARBA" id="ARBA00022771"/>
    </source>
</evidence>
<sequence>MAEIREKTPLETTSTPETEHDLVRKRKSKSPSLAVETKRAKDEDVESNEDIAKQYKRFKAAPKYNLNSEEVYCICRKPDHGGELMVGCDGCEEWFHFKCMKINSQYKYLIDKFYCKFCQWKGVGSMLWNRKCRMPGCFQPIRKAEKSKYCSEECGRRYLQGKLQGSEVLTPQHIKFVLTYINTYDDLIKMGVEFPELPEVSPLDMEKLPLHIRNELVENASKVDKVQSEHSLVTARESFLPIIKEKIRIINERLQNTVEPVEEESAKKKKKKGSKTKKVDLCCFDKRLDDLLTKEEYEKMIQSDNIYETFKDEIDEIVHAYNNQDNISYNGSMCLQDRRKCLRHNGWFGLLTDQVWKRRTELENALQKLEEEKFETLRAYSISRYEEDK</sequence>
<evidence type="ECO:0000256" key="4">
    <source>
        <dbReference type="ARBA" id="ARBA00022833"/>
    </source>
</evidence>
<evidence type="ECO:0000259" key="8">
    <source>
        <dbReference type="PROSITE" id="PS50016"/>
    </source>
</evidence>
<dbReference type="PANTHER" id="PTHR46174:SF1">
    <property type="entry name" value="CXXC-TYPE ZINC FINGER PROTEIN 1"/>
    <property type="match status" value="1"/>
</dbReference>
<dbReference type="GO" id="GO:0008270">
    <property type="term" value="F:zinc ion binding"/>
    <property type="evidence" value="ECO:0007669"/>
    <property type="project" value="UniProtKB-KW"/>
</dbReference>
<name>A0AA91Q3Z3_CLALS</name>
<keyword evidence="5" id="KW-0539">Nucleus</keyword>
<evidence type="ECO:0000256" key="1">
    <source>
        <dbReference type="ARBA" id="ARBA00004123"/>
    </source>
</evidence>
<dbReference type="SUPFAM" id="SSF57903">
    <property type="entry name" value="FYVE/PHD zinc finger"/>
    <property type="match status" value="1"/>
</dbReference>
<dbReference type="GO" id="GO:0048188">
    <property type="term" value="C:Set1C/COMPASS complex"/>
    <property type="evidence" value="ECO:0007669"/>
    <property type="project" value="InterPro"/>
</dbReference>
<dbReference type="InterPro" id="IPR001965">
    <property type="entry name" value="Znf_PHD"/>
</dbReference>
<dbReference type="InterPro" id="IPR019787">
    <property type="entry name" value="Znf_PHD-finger"/>
</dbReference>
<evidence type="ECO:0000313" key="10">
    <source>
        <dbReference type="Proteomes" id="UP000195602"/>
    </source>
</evidence>
<dbReference type="KEGG" id="clus:A9F13_01g02475"/>
<protein>
    <recommendedName>
        <fullName evidence="8">PHD-type domain-containing protein</fullName>
    </recommendedName>
</protein>
<evidence type="ECO:0000256" key="7">
    <source>
        <dbReference type="SAM" id="MobiDB-lite"/>
    </source>
</evidence>
<dbReference type="PROSITE" id="PS01359">
    <property type="entry name" value="ZF_PHD_1"/>
    <property type="match status" value="1"/>
</dbReference>
<dbReference type="SMART" id="SM00249">
    <property type="entry name" value="PHD"/>
    <property type="match status" value="1"/>
</dbReference>
<feature type="domain" description="PHD-type" evidence="8">
    <location>
        <begin position="70"/>
        <end position="121"/>
    </location>
</feature>
<dbReference type="Proteomes" id="UP000195602">
    <property type="component" value="Unassembled WGS sequence"/>
</dbReference>
<organism evidence="9 10">
    <name type="scientific">Clavispora lusitaniae</name>
    <name type="common">Candida lusitaniae</name>
    <dbReference type="NCBI Taxonomy" id="36911"/>
    <lineage>
        <taxon>Eukaryota</taxon>
        <taxon>Fungi</taxon>
        <taxon>Dikarya</taxon>
        <taxon>Ascomycota</taxon>
        <taxon>Saccharomycotina</taxon>
        <taxon>Pichiomycetes</taxon>
        <taxon>Metschnikowiaceae</taxon>
        <taxon>Clavispora</taxon>
    </lineage>
</organism>
<dbReference type="GO" id="GO:0045893">
    <property type="term" value="P:positive regulation of DNA-templated transcription"/>
    <property type="evidence" value="ECO:0007669"/>
    <property type="project" value="TreeGrafter"/>
</dbReference>
<keyword evidence="2" id="KW-0479">Metal-binding</keyword>
<dbReference type="PROSITE" id="PS50016">
    <property type="entry name" value="ZF_PHD_2"/>
    <property type="match status" value="1"/>
</dbReference>
<dbReference type="PANTHER" id="PTHR46174">
    <property type="entry name" value="CXXC-TYPE ZINC FINGER PROTEIN 1"/>
    <property type="match status" value="1"/>
</dbReference>
<dbReference type="AlphaFoldDB" id="A0AA91Q3Z3"/>